<dbReference type="GO" id="GO:0051259">
    <property type="term" value="P:protein complex oligomerization"/>
    <property type="evidence" value="ECO:0007669"/>
    <property type="project" value="InterPro"/>
</dbReference>
<dbReference type="Pfam" id="PF01316">
    <property type="entry name" value="Arg_repressor"/>
    <property type="match status" value="1"/>
</dbReference>
<reference evidence="12 13" key="1">
    <citation type="journal article" date="2013" name="ISME J.">
        <title>Metabolic model for the filamentous 'Candidatus Microthrix parvicella' based on genomic and metagenomic analyses.</title>
        <authorList>
            <person name="Jon McIlroy S."/>
            <person name="Kristiansen R."/>
            <person name="Albertsen M."/>
            <person name="Michael Karst S."/>
            <person name="Rossetti S."/>
            <person name="Lund Nielsen J."/>
            <person name="Tandoi V."/>
            <person name="James Seviour R."/>
            <person name="Nielsen P.H."/>
        </authorList>
    </citation>
    <scope>NUCLEOTIDE SEQUENCE [LARGE SCALE GENOMIC DNA]</scope>
    <source>
        <strain evidence="12 13">RN1</strain>
    </source>
</reference>
<comment type="similarity">
    <text evidence="2 8">Belongs to the ArgR family.</text>
</comment>
<evidence type="ECO:0000256" key="8">
    <source>
        <dbReference type="HAMAP-Rule" id="MF_00173"/>
    </source>
</evidence>
<dbReference type="GO" id="GO:0003677">
    <property type="term" value="F:DNA binding"/>
    <property type="evidence" value="ECO:0007669"/>
    <property type="project" value="UniProtKB-KW"/>
</dbReference>
<dbReference type="GO" id="GO:0034618">
    <property type="term" value="F:arginine binding"/>
    <property type="evidence" value="ECO:0007669"/>
    <property type="project" value="InterPro"/>
</dbReference>
<feature type="domain" description="Arginine repressor DNA-binding" evidence="10">
    <location>
        <begin position="8"/>
        <end position="72"/>
    </location>
</feature>
<dbReference type="SUPFAM" id="SSF55252">
    <property type="entry name" value="C-terminal domain of arginine repressor"/>
    <property type="match status" value="1"/>
</dbReference>
<dbReference type="UniPathway" id="UPA00068"/>
<dbReference type="PRINTS" id="PR01467">
    <property type="entry name" value="ARGREPRESSOR"/>
</dbReference>
<keyword evidence="13" id="KW-1185">Reference proteome</keyword>
<comment type="function">
    <text evidence="8">Regulates arginine biosynthesis genes.</text>
</comment>
<dbReference type="GO" id="GO:1900079">
    <property type="term" value="P:regulation of arginine biosynthetic process"/>
    <property type="evidence" value="ECO:0007669"/>
    <property type="project" value="UniProtKB-UniRule"/>
</dbReference>
<evidence type="ECO:0000313" key="13">
    <source>
        <dbReference type="Proteomes" id="UP000018291"/>
    </source>
</evidence>
<dbReference type="GO" id="GO:0006526">
    <property type="term" value="P:L-arginine biosynthetic process"/>
    <property type="evidence" value="ECO:0007669"/>
    <property type="project" value="UniProtKB-UniPathway"/>
</dbReference>
<dbReference type="STRING" id="1229780.BN381_290119"/>
<evidence type="ECO:0000259" key="10">
    <source>
        <dbReference type="Pfam" id="PF01316"/>
    </source>
</evidence>
<gene>
    <name evidence="8 12" type="primary">argR</name>
    <name evidence="12" type="ORF">BN381_290119</name>
</gene>
<sequence>MGEPKALSKHQRQHRIALLLSDVRVTSQAHLAELLTGDGIDVNPSTVSRDLDELGAVKVRIPGGDAAYVIPELPRDQLAPVDHLRRVLGEWVVEVARSGELVVLATPPGCAHVVGSALDRSGLAGVLGTVAGDDTLLVIAAEDPGGAAVAGSIAELAGLEGGGSRPGPTVNPTGFIAPTGRR</sequence>
<dbReference type="Gene3D" id="3.30.1360.40">
    <property type="match status" value="1"/>
</dbReference>
<evidence type="ECO:0000256" key="4">
    <source>
        <dbReference type="ARBA" id="ARBA00022491"/>
    </source>
</evidence>
<dbReference type="RefSeq" id="WP_012226817.1">
    <property type="nucleotide sequence ID" value="NZ_HG422565.1"/>
</dbReference>
<dbReference type="Pfam" id="PF02863">
    <property type="entry name" value="Arg_repressor_C"/>
    <property type="match status" value="1"/>
</dbReference>
<protein>
    <recommendedName>
        <fullName evidence="8">Arginine repressor</fullName>
    </recommendedName>
</protein>
<evidence type="ECO:0000256" key="7">
    <source>
        <dbReference type="ARBA" id="ARBA00023163"/>
    </source>
</evidence>
<keyword evidence="3 8" id="KW-0963">Cytoplasm</keyword>
<dbReference type="HAMAP" id="MF_00173">
    <property type="entry name" value="Arg_repressor"/>
    <property type="match status" value="1"/>
</dbReference>
<dbReference type="InterPro" id="IPR020900">
    <property type="entry name" value="Arg_repress_DNA-bd"/>
</dbReference>
<keyword evidence="4 8" id="KW-0678">Repressor</keyword>
<dbReference type="Proteomes" id="UP000018291">
    <property type="component" value="Unassembled WGS sequence"/>
</dbReference>
<keyword evidence="6 8" id="KW-0238">DNA-binding</keyword>
<evidence type="ECO:0000256" key="1">
    <source>
        <dbReference type="ARBA" id="ARBA00004496"/>
    </source>
</evidence>
<evidence type="ECO:0000256" key="2">
    <source>
        <dbReference type="ARBA" id="ARBA00008316"/>
    </source>
</evidence>
<dbReference type="InterPro" id="IPR001669">
    <property type="entry name" value="Arg_repress"/>
</dbReference>
<name>R4Z392_9ACTN</name>
<dbReference type="InterPro" id="IPR036390">
    <property type="entry name" value="WH_DNA-bd_sf"/>
</dbReference>
<dbReference type="HOGENOM" id="CLU_097103_1_1_11"/>
<evidence type="ECO:0000313" key="12">
    <source>
        <dbReference type="EMBL" id="CCM63751.1"/>
    </source>
</evidence>
<feature type="region of interest" description="Disordered" evidence="9">
    <location>
        <begin position="160"/>
        <end position="182"/>
    </location>
</feature>
<dbReference type="PANTHER" id="PTHR34471:SF1">
    <property type="entry name" value="ARGININE REPRESSOR"/>
    <property type="match status" value="1"/>
</dbReference>
<evidence type="ECO:0000256" key="3">
    <source>
        <dbReference type="ARBA" id="ARBA00022490"/>
    </source>
</evidence>
<accession>R4Z392</accession>
<evidence type="ECO:0000256" key="5">
    <source>
        <dbReference type="ARBA" id="ARBA00023015"/>
    </source>
</evidence>
<keyword evidence="5 8" id="KW-0805">Transcription regulation</keyword>
<evidence type="ECO:0000256" key="9">
    <source>
        <dbReference type="SAM" id="MobiDB-lite"/>
    </source>
</evidence>
<comment type="pathway">
    <text evidence="8">Amino-acid biosynthesis; L-arginine biosynthesis [regulation].</text>
</comment>
<organism evidence="12 13">
    <name type="scientific">Candidatus Neomicrothrix parvicella RN1</name>
    <dbReference type="NCBI Taxonomy" id="1229780"/>
    <lineage>
        <taxon>Bacteria</taxon>
        <taxon>Bacillati</taxon>
        <taxon>Actinomycetota</taxon>
        <taxon>Acidimicrobiia</taxon>
        <taxon>Acidimicrobiales</taxon>
        <taxon>Microthrixaceae</taxon>
        <taxon>Candidatus Neomicrothrix</taxon>
    </lineage>
</organism>
<dbReference type="InterPro" id="IPR036388">
    <property type="entry name" value="WH-like_DNA-bd_sf"/>
</dbReference>
<dbReference type="OrthoDB" id="7060358at2"/>
<dbReference type="EMBL" id="CANL01000022">
    <property type="protein sequence ID" value="CCM63751.1"/>
    <property type="molecule type" value="Genomic_DNA"/>
</dbReference>
<dbReference type="GO" id="GO:0003700">
    <property type="term" value="F:DNA-binding transcription factor activity"/>
    <property type="evidence" value="ECO:0007669"/>
    <property type="project" value="UniProtKB-UniRule"/>
</dbReference>
<keyword evidence="8" id="KW-0028">Amino-acid biosynthesis</keyword>
<dbReference type="InterPro" id="IPR020899">
    <property type="entry name" value="Arg_repress_C"/>
</dbReference>
<feature type="domain" description="Arginine repressor C-terminal" evidence="11">
    <location>
        <begin position="89"/>
        <end position="151"/>
    </location>
</feature>
<keyword evidence="7 8" id="KW-0804">Transcription</keyword>
<dbReference type="SUPFAM" id="SSF46785">
    <property type="entry name" value="Winged helix' DNA-binding domain"/>
    <property type="match status" value="1"/>
</dbReference>
<dbReference type="eggNOG" id="COG1438">
    <property type="taxonomic scope" value="Bacteria"/>
</dbReference>
<comment type="subcellular location">
    <subcellularLocation>
        <location evidence="1 8">Cytoplasm</location>
    </subcellularLocation>
</comment>
<evidence type="ECO:0000259" key="11">
    <source>
        <dbReference type="Pfam" id="PF02863"/>
    </source>
</evidence>
<keyword evidence="8" id="KW-0055">Arginine biosynthesis</keyword>
<dbReference type="Gene3D" id="1.10.10.10">
    <property type="entry name" value="Winged helix-like DNA-binding domain superfamily/Winged helix DNA-binding domain"/>
    <property type="match status" value="1"/>
</dbReference>
<dbReference type="InterPro" id="IPR036251">
    <property type="entry name" value="Arg_repress_C_sf"/>
</dbReference>
<comment type="caution">
    <text evidence="12">The sequence shown here is derived from an EMBL/GenBank/DDBJ whole genome shotgun (WGS) entry which is preliminary data.</text>
</comment>
<dbReference type="GO" id="GO:0005737">
    <property type="term" value="C:cytoplasm"/>
    <property type="evidence" value="ECO:0007669"/>
    <property type="project" value="UniProtKB-SubCell"/>
</dbReference>
<dbReference type="AlphaFoldDB" id="R4Z392"/>
<evidence type="ECO:0000256" key="6">
    <source>
        <dbReference type="ARBA" id="ARBA00023125"/>
    </source>
</evidence>
<dbReference type="PANTHER" id="PTHR34471">
    <property type="entry name" value="ARGININE REPRESSOR"/>
    <property type="match status" value="1"/>
</dbReference>
<proteinExistence type="inferred from homology"/>